<feature type="transmembrane region" description="Helical" evidence="1">
    <location>
        <begin position="183"/>
        <end position="200"/>
    </location>
</feature>
<dbReference type="EMBL" id="PHIG01000039">
    <property type="protein sequence ID" value="PJK28693.1"/>
    <property type="molecule type" value="Genomic_DNA"/>
</dbReference>
<evidence type="ECO:0000256" key="1">
    <source>
        <dbReference type="SAM" id="Phobius"/>
    </source>
</evidence>
<accession>A0A2M9FZ02</accession>
<sequence>MVDNILESERPEGLSRQWAVAALITIALAVIAAALFVGLRGFAVGQQFSLAEAERQEGRLFLQRLDVGSWERPPLHVLDAARYGSSGTATEFYINGRRVADGRVSKGPLSEGARPGYLHTGVQNFYFTLGPEPPANPLLEARFLVRLDREVMIATVAAAALLLTGGLLLLAPGSRAARRGVDVVLLALAVAAGATAWLAVEGVRYRESIDPAAVRALAPVGYFYPIEQPWPLYVPWSDRGRGFVAGQLLEDGWPVGDPFAGTDEIRGQGGGAHFVGGGLLRFSTPDNSDPAANGRRYEVELTALLSPYVPAAFAATLLLLSLAAYAVGHEGIARRLAVPRPRTVAIVLPAAIMAVVVGYLGWLVRIDPLHMFAPPAARDYFVPDEQYRMAGLVRTWPYKAIIVGTSISQNFYMEEAGEILGLPTLNATIAGSYPAEQSELARAALRDHGAERVLWEYELARFNLEPGRLRDGTFPFHLYDGNPLTDLEYGFTLQAWLDANAARTARRTGDVQALDGINKWGERREFGPHLVGEEYCARQDQPAGDIDAVDIRQNIRLSVRPLVEDFPETEFVFFIPAYSALMHADPGGRLADTEFAARILHEELAGLSNYRLFDFQGIVRFAGDPELYRDASHYHPTVNSYILEAIAAGRHVVPP</sequence>
<organism evidence="2 3">
    <name type="scientific">Minwuia thermotolerans</name>
    <dbReference type="NCBI Taxonomy" id="2056226"/>
    <lineage>
        <taxon>Bacteria</taxon>
        <taxon>Pseudomonadati</taxon>
        <taxon>Pseudomonadota</taxon>
        <taxon>Alphaproteobacteria</taxon>
        <taxon>Minwuiales</taxon>
        <taxon>Minwuiaceae</taxon>
        <taxon>Minwuia</taxon>
    </lineage>
</organism>
<dbReference type="AlphaFoldDB" id="A0A2M9FZ02"/>
<dbReference type="OrthoDB" id="996097at2"/>
<reference evidence="2 3" key="1">
    <citation type="submission" date="2017-11" db="EMBL/GenBank/DDBJ databases">
        <title>Draft genome sequence of Rhizobiales bacterium SY3-13.</title>
        <authorList>
            <person name="Sun C."/>
        </authorList>
    </citation>
    <scope>NUCLEOTIDE SEQUENCE [LARGE SCALE GENOMIC DNA]</scope>
    <source>
        <strain evidence="2 3">SY3-13</strain>
    </source>
</reference>
<feature type="transmembrane region" description="Helical" evidence="1">
    <location>
        <begin position="151"/>
        <end position="171"/>
    </location>
</feature>
<proteinExistence type="predicted"/>
<comment type="caution">
    <text evidence="2">The sequence shown here is derived from an EMBL/GenBank/DDBJ whole genome shotgun (WGS) entry which is preliminary data.</text>
</comment>
<feature type="transmembrane region" description="Helical" evidence="1">
    <location>
        <begin position="305"/>
        <end position="326"/>
    </location>
</feature>
<keyword evidence="1" id="KW-0472">Membrane</keyword>
<evidence type="ECO:0000313" key="2">
    <source>
        <dbReference type="EMBL" id="PJK28693.1"/>
    </source>
</evidence>
<dbReference type="Proteomes" id="UP000229498">
    <property type="component" value="Unassembled WGS sequence"/>
</dbReference>
<name>A0A2M9FZ02_9PROT</name>
<keyword evidence="3" id="KW-1185">Reference proteome</keyword>
<dbReference type="RefSeq" id="WP_109792347.1">
    <property type="nucleotide sequence ID" value="NZ_PHIG01000039.1"/>
</dbReference>
<evidence type="ECO:0000313" key="3">
    <source>
        <dbReference type="Proteomes" id="UP000229498"/>
    </source>
</evidence>
<feature type="transmembrane region" description="Helical" evidence="1">
    <location>
        <begin position="346"/>
        <end position="364"/>
    </location>
</feature>
<keyword evidence="1" id="KW-1133">Transmembrane helix</keyword>
<feature type="transmembrane region" description="Helical" evidence="1">
    <location>
        <begin position="18"/>
        <end position="39"/>
    </location>
</feature>
<protein>
    <submittedName>
        <fullName evidence="2">Uncharacterized protein</fullName>
    </submittedName>
</protein>
<gene>
    <name evidence="2" type="ORF">CVT23_15235</name>
</gene>
<keyword evidence="1" id="KW-0812">Transmembrane</keyword>